<dbReference type="HOGENOM" id="CLU_3344306_0_0_6"/>
<keyword evidence="5" id="KW-1185">Reference proteome</keyword>
<accession>Q2SGB8</accession>
<gene>
    <name evidence="4" type="ordered locus">HCH_03565</name>
</gene>
<evidence type="ECO:0000313" key="4">
    <source>
        <dbReference type="EMBL" id="ABC30306.1"/>
    </source>
</evidence>
<dbReference type="KEGG" id="hch:HCH_03565"/>
<evidence type="ECO:0000259" key="3">
    <source>
        <dbReference type="PROSITE" id="PS01124"/>
    </source>
</evidence>
<dbReference type="GO" id="GO:0043565">
    <property type="term" value="F:sequence-specific DNA binding"/>
    <property type="evidence" value="ECO:0007669"/>
    <property type="project" value="InterPro"/>
</dbReference>
<dbReference type="EMBL" id="CP000155">
    <property type="protein sequence ID" value="ABC30306.1"/>
    <property type="molecule type" value="Genomic_DNA"/>
</dbReference>
<dbReference type="InterPro" id="IPR018060">
    <property type="entry name" value="HTH_AraC"/>
</dbReference>
<organism evidence="4 5">
    <name type="scientific">Hahella chejuensis (strain KCTC 2396)</name>
    <dbReference type="NCBI Taxonomy" id="349521"/>
    <lineage>
        <taxon>Bacteria</taxon>
        <taxon>Pseudomonadati</taxon>
        <taxon>Pseudomonadota</taxon>
        <taxon>Gammaproteobacteria</taxon>
        <taxon>Oceanospirillales</taxon>
        <taxon>Hahellaceae</taxon>
        <taxon>Hahella</taxon>
    </lineage>
</organism>
<evidence type="ECO:0000313" key="5">
    <source>
        <dbReference type="Proteomes" id="UP000000238"/>
    </source>
</evidence>
<keyword evidence="4" id="KW-0238">DNA-binding</keyword>
<evidence type="ECO:0000256" key="1">
    <source>
        <dbReference type="ARBA" id="ARBA00023015"/>
    </source>
</evidence>
<dbReference type="Gene3D" id="1.10.10.60">
    <property type="entry name" value="Homeodomain-like"/>
    <property type="match status" value="1"/>
</dbReference>
<evidence type="ECO:0000256" key="2">
    <source>
        <dbReference type="ARBA" id="ARBA00023163"/>
    </source>
</evidence>
<proteinExistence type="predicted"/>
<dbReference type="RefSeq" id="WP_011397374.1">
    <property type="nucleotide sequence ID" value="NC_007645.1"/>
</dbReference>
<protein>
    <submittedName>
        <fullName evidence="4">AraC-type DNA-binding domain-containing protein</fullName>
    </submittedName>
</protein>
<sequence length="37" mass="4375">MEAGKQVSWTAYTLGYRHPENFSAAFRKYFGYSPKER</sequence>
<keyword evidence="1" id="KW-0805">Transcription regulation</keyword>
<dbReference type="eggNOG" id="COG2207">
    <property type="taxonomic scope" value="Bacteria"/>
</dbReference>
<name>Q2SGB8_HAHCH</name>
<keyword evidence="2" id="KW-0804">Transcription</keyword>
<dbReference type="PROSITE" id="PS01124">
    <property type="entry name" value="HTH_ARAC_FAMILY_2"/>
    <property type="match status" value="1"/>
</dbReference>
<dbReference type="Pfam" id="PF00165">
    <property type="entry name" value="HTH_AraC"/>
    <property type="match status" value="1"/>
</dbReference>
<dbReference type="GO" id="GO:0003700">
    <property type="term" value="F:DNA-binding transcription factor activity"/>
    <property type="evidence" value="ECO:0007669"/>
    <property type="project" value="InterPro"/>
</dbReference>
<dbReference type="InterPro" id="IPR009057">
    <property type="entry name" value="Homeodomain-like_sf"/>
</dbReference>
<dbReference type="SUPFAM" id="SSF46689">
    <property type="entry name" value="Homeodomain-like"/>
    <property type="match status" value="1"/>
</dbReference>
<dbReference type="AlphaFoldDB" id="Q2SGB8"/>
<dbReference type="Proteomes" id="UP000000238">
    <property type="component" value="Chromosome"/>
</dbReference>
<feature type="domain" description="HTH araC/xylS-type" evidence="3">
    <location>
        <begin position="1"/>
        <end position="37"/>
    </location>
</feature>
<reference evidence="4 5" key="1">
    <citation type="journal article" date="2005" name="Nucleic Acids Res.">
        <title>Genomic blueprint of Hahella chejuensis, a marine microbe producing an algicidal agent.</title>
        <authorList>
            <person name="Jeong H."/>
            <person name="Yim J.H."/>
            <person name="Lee C."/>
            <person name="Choi S.-H."/>
            <person name="Park Y.K."/>
            <person name="Yoon S.H."/>
            <person name="Hur C.-G."/>
            <person name="Kang H.-Y."/>
            <person name="Kim D."/>
            <person name="Lee H.H."/>
            <person name="Park K.H."/>
            <person name="Park S.-H."/>
            <person name="Park H.-S."/>
            <person name="Lee H.K."/>
            <person name="Oh T.K."/>
            <person name="Kim J.F."/>
        </authorList>
    </citation>
    <scope>NUCLEOTIDE SEQUENCE [LARGE SCALE GENOMIC DNA]</scope>
    <source>
        <strain evidence="4 5">KCTC 2396</strain>
    </source>
</reference>